<comment type="caution">
    <text evidence="1">The sequence shown here is derived from an EMBL/GenBank/DDBJ whole genome shotgun (WGS) entry which is preliminary data.</text>
</comment>
<dbReference type="EMBL" id="MU128927">
    <property type="protein sequence ID" value="KAF9518154.1"/>
    <property type="molecule type" value="Genomic_DNA"/>
</dbReference>
<name>A0A9P6E0J3_9AGAM</name>
<dbReference type="PANTHER" id="PTHR35871:SF1">
    <property type="entry name" value="CXC1-LIKE CYSTEINE CLUSTER ASSOCIATED WITH KDZ TRANSPOSASES DOMAIN-CONTAINING PROTEIN"/>
    <property type="match status" value="1"/>
</dbReference>
<dbReference type="PANTHER" id="PTHR35871">
    <property type="entry name" value="EXPRESSED PROTEIN"/>
    <property type="match status" value="1"/>
</dbReference>
<keyword evidence="2" id="KW-1185">Reference proteome</keyword>
<protein>
    <recommendedName>
        <fullName evidence="3">Tc1-like transposase DDE domain-containing protein</fullName>
    </recommendedName>
</protein>
<dbReference type="Proteomes" id="UP000886523">
    <property type="component" value="Unassembled WGS sequence"/>
</dbReference>
<proteinExistence type="predicted"/>
<dbReference type="AlphaFoldDB" id="A0A9P6E0J3"/>
<reference evidence="1" key="1">
    <citation type="journal article" date="2020" name="Nat. Commun.">
        <title>Large-scale genome sequencing of mycorrhizal fungi provides insights into the early evolution of symbiotic traits.</title>
        <authorList>
            <person name="Miyauchi S."/>
            <person name="Kiss E."/>
            <person name="Kuo A."/>
            <person name="Drula E."/>
            <person name="Kohler A."/>
            <person name="Sanchez-Garcia M."/>
            <person name="Morin E."/>
            <person name="Andreopoulos B."/>
            <person name="Barry K.W."/>
            <person name="Bonito G."/>
            <person name="Buee M."/>
            <person name="Carver A."/>
            <person name="Chen C."/>
            <person name="Cichocki N."/>
            <person name="Clum A."/>
            <person name="Culley D."/>
            <person name="Crous P.W."/>
            <person name="Fauchery L."/>
            <person name="Girlanda M."/>
            <person name="Hayes R.D."/>
            <person name="Keri Z."/>
            <person name="LaButti K."/>
            <person name="Lipzen A."/>
            <person name="Lombard V."/>
            <person name="Magnuson J."/>
            <person name="Maillard F."/>
            <person name="Murat C."/>
            <person name="Nolan M."/>
            <person name="Ohm R.A."/>
            <person name="Pangilinan J."/>
            <person name="Pereira M.F."/>
            <person name="Perotto S."/>
            <person name="Peter M."/>
            <person name="Pfister S."/>
            <person name="Riley R."/>
            <person name="Sitrit Y."/>
            <person name="Stielow J.B."/>
            <person name="Szollosi G."/>
            <person name="Zifcakova L."/>
            <person name="Stursova M."/>
            <person name="Spatafora J.W."/>
            <person name="Tedersoo L."/>
            <person name="Vaario L.M."/>
            <person name="Yamada A."/>
            <person name="Yan M."/>
            <person name="Wang P."/>
            <person name="Xu J."/>
            <person name="Bruns T."/>
            <person name="Baldrian P."/>
            <person name="Vilgalys R."/>
            <person name="Dunand C."/>
            <person name="Henrissat B."/>
            <person name="Grigoriev I.V."/>
            <person name="Hibbett D."/>
            <person name="Nagy L.G."/>
            <person name="Martin F.M."/>
        </authorList>
    </citation>
    <scope>NUCLEOTIDE SEQUENCE</scope>
    <source>
        <strain evidence="1">UP504</strain>
    </source>
</reference>
<evidence type="ECO:0000313" key="2">
    <source>
        <dbReference type="Proteomes" id="UP000886523"/>
    </source>
</evidence>
<sequence>LLYNQPDFVNVKSLLEILCETRGYEVIFLPKFHPELNFIEMCWGFAKWVYCQFPHSSEFNILEKNVLTALGSIPLLSMFSNRSMWFMDGYRKGLNSSEAAWAMKKYHRHHCLPPSMALDIEREQEKAIS</sequence>
<evidence type="ECO:0000313" key="1">
    <source>
        <dbReference type="EMBL" id="KAF9518154.1"/>
    </source>
</evidence>
<organism evidence="1 2">
    <name type="scientific">Hydnum rufescens UP504</name>
    <dbReference type="NCBI Taxonomy" id="1448309"/>
    <lineage>
        <taxon>Eukaryota</taxon>
        <taxon>Fungi</taxon>
        <taxon>Dikarya</taxon>
        <taxon>Basidiomycota</taxon>
        <taxon>Agaricomycotina</taxon>
        <taxon>Agaricomycetes</taxon>
        <taxon>Cantharellales</taxon>
        <taxon>Hydnaceae</taxon>
        <taxon>Hydnum</taxon>
    </lineage>
</organism>
<gene>
    <name evidence="1" type="ORF">BS47DRAFT_1290056</name>
</gene>
<dbReference type="GO" id="GO:0003676">
    <property type="term" value="F:nucleic acid binding"/>
    <property type="evidence" value="ECO:0007669"/>
    <property type="project" value="InterPro"/>
</dbReference>
<accession>A0A9P6E0J3</accession>
<feature type="non-terminal residue" evidence="1">
    <location>
        <position position="1"/>
    </location>
</feature>
<dbReference type="Gene3D" id="3.30.420.10">
    <property type="entry name" value="Ribonuclease H-like superfamily/Ribonuclease H"/>
    <property type="match status" value="1"/>
</dbReference>
<evidence type="ECO:0008006" key="3">
    <source>
        <dbReference type="Google" id="ProtNLM"/>
    </source>
</evidence>
<dbReference type="InterPro" id="IPR036397">
    <property type="entry name" value="RNaseH_sf"/>
</dbReference>
<dbReference type="OrthoDB" id="2416294at2759"/>